<dbReference type="Gene3D" id="1.10.8.430">
    <property type="entry name" value="Helical domain of apoptotic protease-activating factors"/>
    <property type="match status" value="1"/>
</dbReference>
<dbReference type="InterPro" id="IPR002182">
    <property type="entry name" value="NB-ARC"/>
</dbReference>
<keyword evidence="4" id="KW-0547">Nucleotide-binding</keyword>
<evidence type="ECO:0000259" key="8">
    <source>
        <dbReference type="Pfam" id="PF00931"/>
    </source>
</evidence>
<dbReference type="AlphaFoldDB" id="A0A2G9H6L8"/>
<dbReference type="InterPro" id="IPR042197">
    <property type="entry name" value="Apaf_helical"/>
</dbReference>
<feature type="domain" description="NB-ARC" evidence="8">
    <location>
        <begin position="138"/>
        <end position="299"/>
    </location>
</feature>
<keyword evidence="6" id="KW-0067">ATP-binding</keyword>
<proteinExistence type="inferred from homology"/>
<feature type="domain" description="Disease resistance protein winged helix" evidence="10">
    <location>
        <begin position="386"/>
        <end position="450"/>
    </location>
</feature>
<evidence type="ECO:0000259" key="9">
    <source>
        <dbReference type="Pfam" id="PF23247"/>
    </source>
</evidence>
<accession>A0A2G9H6L8</accession>
<evidence type="ECO:0000256" key="7">
    <source>
        <dbReference type="SAM" id="Coils"/>
    </source>
</evidence>
<dbReference type="Gene3D" id="3.40.50.300">
    <property type="entry name" value="P-loop containing nucleotide triphosphate hydrolases"/>
    <property type="match status" value="1"/>
</dbReference>
<dbReference type="PANTHER" id="PTHR33463:SF187">
    <property type="entry name" value="AND NB-ARC DOMAIN DISEASE RESISTANCE PROTEIN, PUTATIVE-RELATED"/>
    <property type="match status" value="1"/>
</dbReference>
<keyword evidence="13" id="KW-1185">Reference proteome</keyword>
<dbReference type="InterPro" id="IPR003591">
    <property type="entry name" value="Leu-rich_rpt_typical-subtyp"/>
</dbReference>
<dbReference type="SMART" id="SM00369">
    <property type="entry name" value="LRR_TYP"/>
    <property type="match status" value="3"/>
</dbReference>
<dbReference type="InterPro" id="IPR057135">
    <property type="entry name" value="At4g27190-like_LRR"/>
</dbReference>
<comment type="caution">
    <text evidence="12">The sequence shown here is derived from an EMBL/GenBank/DDBJ whole genome shotgun (WGS) entry which is preliminary data.</text>
</comment>
<name>A0A2G9H6L8_9LAMI</name>
<dbReference type="Pfam" id="PF23559">
    <property type="entry name" value="WHD_DRP"/>
    <property type="match status" value="1"/>
</dbReference>
<dbReference type="FunFam" id="1.10.8.430:FF:000003">
    <property type="entry name" value="Probable disease resistance protein At5g66910"/>
    <property type="match status" value="1"/>
</dbReference>
<keyword evidence="2" id="KW-0433">Leucine-rich repeat</keyword>
<dbReference type="InterPro" id="IPR032675">
    <property type="entry name" value="LRR_dom_sf"/>
</dbReference>
<evidence type="ECO:0000259" key="11">
    <source>
        <dbReference type="Pfam" id="PF23598"/>
    </source>
</evidence>
<evidence type="ECO:0000256" key="2">
    <source>
        <dbReference type="ARBA" id="ARBA00022614"/>
    </source>
</evidence>
<evidence type="ECO:0000313" key="13">
    <source>
        <dbReference type="Proteomes" id="UP000231279"/>
    </source>
</evidence>
<evidence type="ECO:0000256" key="6">
    <source>
        <dbReference type="ARBA" id="ARBA00022840"/>
    </source>
</evidence>
<keyword evidence="3" id="KW-0677">Repeat</keyword>
<organism evidence="12 13">
    <name type="scientific">Handroanthus impetiginosus</name>
    <dbReference type="NCBI Taxonomy" id="429701"/>
    <lineage>
        <taxon>Eukaryota</taxon>
        <taxon>Viridiplantae</taxon>
        <taxon>Streptophyta</taxon>
        <taxon>Embryophyta</taxon>
        <taxon>Tracheophyta</taxon>
        <taxon>Spermatophyta</taxon>
        <taxon>Magnoliopsida</taxon>
        <taxon>eudicotyledons</taxon>
        <taxon>Gunneridae</taxon>
        <taxon>Pentapetalae</taxon>
        <taxon>asterids</taxon>
        <taxon>lamiids</taxon>
        <taxon>Lamiales</taxon>
        <taxon>Bignoniaceae</taxon>
        <taxon>Crescentiina</taxon>
        <taxon>Tabebuia alliance</taxon>
        <taxon>Handroanthus</taxon>
    </lineage>
</organism>
<dbReference type="Pfam" id="PF00931">
    <property type="entry name" value="NB-ARC"/>
    <property type="match status" value="1"/>
</dbReference>
<dbReference type="Pfam" id="PF23598">
    <property type="entry name" value="LRR_14"/>
    <property type="match status" value="1"/>
</dbReference>
<dbReference type="Pfam" id="PF23247">
    <property type="entry name" value="LRR_RPS2"/>
    <property type="match status" value="1"/>
</dbReference>
<evidence type="ECO:0000313" key="12">
    <source>
        <dbReference type="EMBL" id="PIN13164.1"/>
    </source>
</evidence>
<keyword evidence="5" id="KW-0611">Plant defense</keyword>
<dbReference type="STRING" id="429701.A0A2G9H6L8"/>
<dbReference type="SUPFAM" id="SSF52540">
    <property type="entry name" value="P-loop containing nucleoside triphosphate hydrolases"/>
    <property type="match status" value="1"/>
</dbReference>
<dbReference type="InterPro" id="IPR055414">
    <property type="entry name" value="LRR_R13L4/SHOC2-like"/>
</dbReference>
<dbReference type="GO" id="GO:0051607">
    <property type="term" value="P:defense response to virus"/>
    <property type="evidence" value="ECO:0007669"/>
    <property type="project" value="UniProtKB-ARBA"/>
</dbReference>
<dbReference type="EMBL" id="NKXS01002531">
    <property type="protein sequence ID" value="PIN13164.1"/>
    <property type="molecule type" value="Genomic_DNA"/>
</dbReference>
<dbReference type="FunFam" id="3.40.50.300:FF:001091">
    <property type="entry name" value="Probable disease resistance protein At1g61300"/>
    <property type="match status" value="1"/>
</dbReference>
<evidence type="ECO:0000256" key="5">
    <source>
        <dbReference type="ARBA" id="ARBA00022821"/>
    </source>
</evidence>
<dbReference type="PANTHER" id="PTHR33463">
    <property type="entry name" value="NB-ARC DOMAIN-CONTAINING PROTEIN-RELATED"/>
    <property type="match status" value="1"/>
</dbReference>
<comment type="similarity">
    <text evidence="1">Belongs to the disease resistance NB-LRR family.</text>
</comment>
<evidence type="ECO:0000259" key="10">
    <source>
        <dbReference type="Pfam" id="PF23559"/>
    </source>
</evidence>
<evidence type="ECO:0000256" key="1">
    <source>
        <dbReference type="ARBA" id="ARBA00008894"/>
    </source>
</evidence>
<dbReference type="InterPro" id="IPR058922">
    <property type="entry name" value="WHD_DRP"/>
</dbReference>
<protein>
    <submittedName>
        <fullName evidence="12">Apoptotic ATPase</fullName>
    </submittedName>
</protein>
<dbReference type="FunFam" id="1.10.10.10:FF:000322">
    <property type="entry name" value="Probable disease resistance protein At1g63360"/>
    <property type="match status" value="1"/>
</dbReference>
<dbReference type="Proteomes" id="UP000231279">
    <property type="component" value="Unassembled WGS sequence"/>
</dbReference>
<reference evidence="13" key="1">
    <citation type="journal article" date="2018" name="Gigascience">
        <title>Genome assembly of the Pink Ipe (Handroanthus impetiginosus, Bignoniaceae), a highly valued, ecologically keystone Neotropical timber forest tree.</title>
        <authorList>
            <person name="Silva-Junior O.B."/>
            <person name="Grattapaglia D."/>
            <person name="Novaes E."/>
            <person name="Collevatti R.G."/>
        </authorList>
    </citation>
    <scope>NUCLEOTIDE SEQUENCE [LARGE SCALE GENOMIC DNA]</scope>
    <source>
        <strain evidence="13">cv. UFG-1</strain>
    </source>
</reference>
<dbReference type="GO" id="GO:0043531">
    <property type="term" value="F:ADP binding"/>
    <property type="evidence" value="ECO:0007669"/>
    <property type="project" value="InterPro"/>
</dbReference>
<evidence type="ECO:0000256" key="4">
    <source>
        <dbReference type="ARBA" id="ARBA00022741"/>
    </source>
</evidence>
<feature type="domain" description="Disease resistance protein At4g27190-like leucine-rich repeats" evidence="9">
    <location>
        <begin position="807"/>
        <end position="905"/>
    </location>
</feature>
<feature type="coiled-coil region" evidence="7">
    <location>
        <begin position="15"/>
        <end position="78"/>
    </location>
</feature>
<keyword evidence="7" id="KW-0175">Coiled coil</keyword>
<sequence length="965" mass="111411">MEKLVEYVFDTFSDKSNLESTLEAMKNSLNSLRNKAFDVEEKIKNAELSGKKKRKREVEQWLKQVKIIESKFRTLESEVRTQGFLGKFFNGDQLTQLNAKIHKLVEQSQHFHELIIDVYEMRGEALLTTNLCGKVFKENLKRIWNLLKFDKVSSIGIYGMGGVGKTALVRHINNMILEKRKEKRVCWITVSQVFSIKKLQEEIAHSIGLNDLFDEDYEDKRAARLHRAIRNNLILILDDVWENICLQKLGDPLHLEGCRLILTTRSFEVCCQMGCQEKVEVEKLRKDEAWNLFNQTLGQDTALSPKIEEIAKSMVKICDGLPLGIIVLAGSMRGETSVHVWRNELKKLRDPNMVRDDKEHEVFKVLNYSFARLDLNHQLCFLHCSLYPEDSSIHKWELVERFISEELVDISKSRQSQLDQGFSILNKLVKACLLESVHEYWVKMHDLVIAMALKITKGKNMAISGLDSLKEIPNEGEWTKDLEKVSLMCNGIMEIPDGMLLDCPNLTTLILHQNPLHFISDSFFSQLDNLCFVDLSYTKIEKLPNSLSNLENLKALNLRFCWRLVEIPDLGKLKKLRELDLSSTAIKKVPQGMEELVNLRFLSLIDAEFLDILPEGLFLNLRLLQCLHLPFKIKAPIDEIMNLKYLEEFEGRVKNVSDFNKYIRRRQSQLTIFGILVCERVTEYYGDRQKVIVRQCDLKNEGEEASSILVHNIHFLMLEKCEGLSNSLLDDFPRLNKPSSLKVLEISKCRAIECFLTNEQFLMANQEIESHFLPLWNLEEIKLIGLQNFTGLIQNIGPAVVPPLPQAILFSSLRSLCISECNKMRKLGLPSSAFQNLEEISIHNCDEIEDIIEVQQGEGQAIFLSKLKVLSLCHLPRLKSICNTTISCGSINTIQLFRCRELKKLPLYFGPTSHSSPQTLERIAVWEGDKEWWESLEWEHASPSHLLQPLVEFLTFNWLHVYNIY</sequence>
<evidence type="ECO:0000256" key="3">
    <source>
        <dbReference type="ARBA" id="ARBA00022737"/>
    </source>
</evidence>
<feature type="domain" description="Disease resistance R13L4/SHOC-2-like LRR" evidence="11">
    <location>
        <begin position="542"/>
        <end position="654"/>
    </location>
</feature>
<dbReference type="InterPro" id="IPR027417">
    <property type="entry name" value="P-loop_NTPase"/>
</dbReference>
<dbReference type="SUPFAM" id="SSF52058">
    <property type="entry name" value="L domain-like"/>
    <property type="match status" value="1"/>
</dbReference>
<dbReference type="InterPro" id="IPR050905">
    <property type="entry name" value="Plant_NBS-LRR"/>
</dbReference>
<gene>
    <name evidence="12" type="ORF">CDL12_14220</name>
</gene>
<dbReference type="GO" id="GO:0005524">
    <property type="term" value="F:ATP binding"/>
    <property type="evidence" value="ECO:0007669"/>
    <property type="project" value="UniProtKB-KW"/>
</dbReference>
<dbReference type="Gene3D" id="3.80.10.10">
    <property type="entry name" value="Ribonuclease Inhibitor"/>
    <property type="match status" value="2"/>
</dbReference>
<dbReference type="OrthoDB" id="1926275at2759"/>
<dbReference type="PRINTS" id="PR00364">
    <property type="entry name" value="DISEASERSIST"/>
</dbReference>